<name>A0ACC5U4K4_9FLAO</name>
<dbReference type="Proteomes" id="UP001647509">
    <property type="component" value="Unassembled WGS sequence"/>
</dbReference>
<evidence type="ECO:0000313" key="1">
    <source>
        <dbReference type="EMBL" id="MBU2949233.1"/>
    </source>
</evidence>
<gene>
    <name evidence="1" type="ORF">KO493_00775</name>
</gene>
<comment type="caution">
    <text evidence="1">The sequence shown here is derived from an EMBL/GenBank/DDBJ whole genome shotgun (WGS) entry which is preliminary data.</text>
</comment>
<sequence length="1040" mass="116869">MTRFFYTLLFVSIFCSSWSQEASIKGNIINNTTKKPVVNALVLIENSTVNQKTNALGAFIIEENVPLGKITVVIEMLGYSSRKFDINILKGKQATIKNIKLYPKKKPKAKKEDLTLLTGTSLTGIIIHKQTRAVIPNARVSIVDAYMTTKTDENGRFVFNGQVPDGPVVLKVSKDDYTTKKYHVFISAGKITNIDGLTLGNDLYDIENQQINTFAEDQLYDGDQTLTNNAAFYQSSSTTFLRTASYQFSSAFFKARGQEYSEGDVLINGVTYNSPLNGSADWNGIGGLDEALQDNNLSYGLASSNYSLGGNLGGLNMNTRASAQRQGGKISYLSANRYYSHGVNVTYATGVSANGFSLAVSATKRSAFNEGYFDGTPYDSNALLISAETRLNSSNWINFTGFFNSTSRSGRSANTNEVFHLKNHKYNSYWGTLNEDITNSRKQKFSQPYLMLNHYLNVGARVKVQTNIAYNFGSKSRSQIDFQGASIDGANQITPSNGKNPDPTFYTKLPSFFLADENNPDYKGAVLAQQSFQQYGQIYWVELFQHNINSGLNTSTYTLFDDIVEHSNFNVNSIADIRITNLFSLNTAFGYSSYVTNQYAKMGNLLGGSGYLDVNTSDGTGDMIQSDLLNPYRVVQADETFKYHYALNRTAFNGFIQGQYKNEHFDAFLGADITHSNNYRVGKYQNGRSPYLSYGKGNTYTFLDYNFKGGFSLKLNTKHKISFRALYGNNAPMLNQMFLNAAESENPRDLQGITTISEINQAPELIEINQSTNLSSELNYTYSSPKFNAQIAGYFNIQSDGMSNRPFAGNTINNASSSTIQEVLTGIDKRYMGLEFGASYKIHKSLSIKTAVAMGDFIYTNNPNLQYIMSESEVVNLNEVFLQDYHVPNTPTQVFSLGFEYRDEDHWWFEVMGNYFADNYLDINPYFRTRDFFLDTNNTIFSNYNPEYAAILLKQKSLENYLTLNLFGGKYWEIKENHMGFKAGVNNALGQNHDIAGFETQGQLKYDTLLEDAKRQQPIYGNRFWKGYGATYFVNIYYRF</sequence>
<accession>A0ACC5U4K4</accession>
<proteinExistence type="predicted"/>
<organism evidence="1 2">
    <name type="scientific">Pseudotamlana agarivorans</name>
    <dbReference type="NCBI Taxonomy" id="481183"/>
    <lineage>
        <taxon>Bacteria</taxon>
        <taxon>Pseudomonadati</taxon>
        <taxon>Bacteroidota</taxon>
        <taxon>Flavobacteriia</taxon>
        <taxon>Flavobacteriales</taxon>
        <taxon>Flavobacteriaceae</taxon>
        <taxon>Pseudotamlana</taxon>
    </lineage>
</organism>
<protein>
    <submittedName>
        <fullName evidence="1">Carboxypeptidase regulatory-like domain-containing protein</fullName>
    </submittedName>
</protein>
<dbReference type="EMBL" id="JAHKPD010000004">
    <property type="protein sequence ID" value="MBU2949233.1"/>
    <property type="molecule type" value="Genomic_DNA"/>
</dbReference>
<keyword evidence="2" id="KW-1185">Reference proteome</keyword>
<reference evidence="1" key="1">
    <citation type="submission" date="2021-05" db="EMBL/GenBank/DDBJ databases">
        <title>Draft genomes of bacteria isolated from model marine particles.</title>
        <authorList>
            <person name="Datta M.S."/>
            <person name="Schwartzman J.A."/>
            <person name="Enke T.N."/>
            <person name="Saavedra J."/>
            <person name="Cermak N."/>
            <person name="Cordero O.X."/>
        </authorList>
    </citation>
    <scope>NUCLEOTIDE SEQUENCE</scope>
    <source>
        <strain evidence="1">I2M19</strain>
    </source>
</reference>
<evidence type="ECO:0000313" key="2">
    <source>
        <dbReference type="Proteomes" id="UP001647509"/>
    </source>
</evidence>